<name>A0A9W6QAY4_9ACTN</name>
<keyword evidence="9" id="KW-0472">Membrane</keyword>
<feature type="transmembrane region" description="Helical" evidence="9">
    <location>
        <begin position="52"/>
        <end position="67"/>
    </location>
</feature>
<evidence type="ECO:0000256" key="1">
    <source>
        <dbReference type="ARBA" id="ARBA00000085"/>
    </source>
</evidence>
<keyword evidence="9" id="KW-1133">Transmembrane helix</keyword>
<comment type="catalytic activity">
    <reaction evidence="1">
        <text>ATP + protein L-histidine = ADP + protein N-phospho-L-histidine.</text>
        <dbReference type="EC" id="2.7.13.3"/>
    </reaction>
</comment>
<evidence type="ECO:0000259" key="11">
    <source>
        <dbReference type="Pfam" id="PF07730"/>
    </source>
</evidence>
<feature type="transmembrane region" description="Helical" evidence="9">
    <location>
        <begin position="137"/>
        <end position="155"/>
    </location>
</feature>
<dbReference type="InterPro" id="IPR011712">
    <property type="entry name" value="Sig_transdc_His_kin_sub3_dim/P"/>
</dbReference>
<evidence type="ECO:0000259" key="12">
    <source>
        <dbReference type="Pfam" id="PF23539"/>
    </source>
</evidence>
<feature type="domain" description="Signal transduction histidine kinase subgroup 3 dimerisation and phosphoacceptor" evidence="11">
    <location>
        <begin position="187"/>
        <end position="252"/>
    </location>
</feature>
<evidence type="ECO:0000256" key="8">
    <source>
        <dbReference type="ARBA" id="ARBA00023012"/>
    </source>
</evidence>
<feature type="domain" description="DUF7134" evidence="12">
    <location>
        <begin position="15"/>
        <end position="155"/>
    </location>
</feature>
<proteinExistence type="predicted"/>
<keyword evidence="6 13" id="KW-0418">Kinase</keyword>
<dbReference type="EC" id="2.7.13.3" evidence="2"/>
<dbReference type="PANTHER" id="PTHR24421">
    <property type="entry name" value="NITRATE/NITRITE SENSOR PROTEIN NARX-RELATED"/>
    <property type="match status" value="1"/>
</dbReference>
<feature type="transmembrane region" description="Helical" evidence="9">
    <location>
        <begin position="20"/>
        <end position="40"/>
    </location>
</feature>
<dbReference type="Pfam" id="PF02518">
    <property type="entry name" value="HATPase_c"/>
    <property type="match status" value="1"/>
</dbReference>
<comment type="caution">
    <text evidence="13">The sequence shown here is derived from an EMBL/GenBank/DDBJ whole genome shotgun (WGS) entry which is preliminary data.</text>
</comment>
<keyword evidence="7" id="KW-0067">ATP-binding</keyword>
<gene>
    <name evidence="13" type="ORF">Kpho02_35610</name>
</gene>
<evidence type="ECO:0000313" key="13">
    <source>
        <dbReference type="EMBL" id="GLW71262.1"/>
    </source>
</evidence>
<evidence type="ECO:0000259" key="10">
    <source>
        <dbReference type="Pfam" id="PF02518"/>
    </source>
</evidence>
<protein>
    <recommendedName>
        <fullName evidence="2">histidine kinase</fullName>
        <ecNumber evidence="2">2.7.13.3</ecNumber>
    </recommendedName>
</protein>
<dbReference type="GO" id="GO:0000155">
    <property type="term" value="F:phosphorelay sensor kinase activity"/>
    <property type="evidence" value="ECO:0007669"/>
    <property type="project" value="InterPro"/>
</dbReference>
<evidence type="ECO:0000256" key="7">
    <source>
        <dbReference type="ARBA" id="ARBA00022840"/>
    </source>
</evidence>
<keyword evidence="8" id="KW-0902">Two-component regulatory system</keyword>
<evidence type="ECO:0000256" key="4">
    <source>
        <dbReference type="ARBA" id="ARBA00022679"/>
    </source>
</evidence>
<dbReference type="GO" id="GO:0005524">
    <property type="term" value="F:ATP binding"/>
    <property type="evidence" value="ECO:0007669"/>
    <property type="project" value="UniProtKB-KW"/>
</dbReference>
<dbReference type="InterPro" id="IPR003594">
    <property type="entry name" value="HATPase_dom"/>
</dbReference>
<reference evidence="13" key="1">
    <citation type="submission" date="2023-02" db="EMBL/GenBank/DDBJ databases">
        <title>Kitasatospora phosalacinea NBRC 14627.</title>
        <authorList>
            <person name="Ichikawa N."/>
            <person name="Sato H."/>
            <person name="Tonouchi N."/>
        </authorList>
    </citation>
    <scope>NUCLEOTIDE SEQUENCE</scope>
    <source>
        <strain evidence="13">NBRC 14627</strain>
    </source>
</reference>
<dbReference type="Pfam" id="PF23539">
    <property type="entry name" value="DUF7134"/>
    <property type="match status" value="1"/>
</dbReference>
<evidence type="ECO:0000256" key="9">
    <source>
        <dbReference type="SAM" id="Phobius"/>
    </source>
</evidence>
<dbReference type="PANTHER" id="PTHR24421:SF10">
    <property type="entry name" value="NITRATE_NITRITE SENSOR PROTEIN NARQ"/>
    <property type="match status" value="1"/>
</dbReference>
<keyword evidence="4" id="KW-0808">Transferase</keyword>
<keyword evidence="9" id="KW-0812">Transmembrane</keyword>
<feature type="domain" description="Histidine kinase/HSP90-like ATPase" evidence="10">
    <location>
        <begin position="295"/>
        <end position="390"/>
    </location>
</feature>
<dbReference type="InterPro" id="IPR036890">
    <property type="entry name" value="HATPase_C_sf"/>
</dbReference>
<dbReference type="SUPFAM" id="SSF55874">
    <property type="entry name" value="ATPase domain of HSP90 chaperone/DNA topoisomerase II/histidine kinase"/>
    <property type="match status" value="1"/>
</dbReference>
<dbReference type="Pfam" id="PF07730">
    <property type="entry name" value="HisKA_3"/>
    <property type="match status" value="1"/>
</dbReference>
<evidence type="ECO:0000313" key="14">
    <source>
        <dbReference type="Proteomes" id="UP001165041"/>
    </source>
</evidence>
<dbReference type="Proteomes" id="UP001165041">
    <property type="component" value="Unassembled WGS sequence"/>
</dbReference>
<dbReference type="EMBL" id="BSSA01000011">
    <property type="protein sequence ID" value="GLW71262.1"/>
    <property type="molecule type" value="Genomic_DNA"/>
</dbReference>
<feature type="transmembrane region" description="Helical" evidence="9">
    <location>
        <begin position="73"/>
        <end position="94"/>
    </location>
</feature>
<dbReference type="AlphaFoldDB" id="A0A9W6QAY4"/>
<evidence type="ECO:0000256" key="5">
    <source>
        <dbReference type="ARBA" id="ARBA00022741"/>
    </source>
</evidence>
<evidence type="ECO:0000256" key="2">
    <source>
        <dbReference type="ARBA" id="ARBA00012438"/>
    </source>
</evidence>
<evidence type="ECO:0000256" key="6">
    <source>
        <dbReference type="ARBA" id="ARBA00022777"/>
    </source>
</evidence>
<dbReference type="CDD" id="cd16917">
    <property type="entry name" value="HATPase_UhpB-NarQ-NarX-like"/>
    <property type="match status" value="1"/>
</dbReference>
<organism evidence="13 14">
    <name type="scientific">Kitasatospora phosalacinea</name>
    <dbReference type="NCBI Taxonomy" id="2065"/>
    <lineage>
        <taxon>Bacteria</taxon>
        <taxon>Bacillati</taxon>
        <taxon>Actinomycetota</taxon>
        <taxon>Actinomycetes</taxon>
        <taxon>Kitasatosporales</taxon>
        <taxon>Streptomycetaceae</taxon>
        <taxon>Kitasatospora</taxon>
    </lineage>
</organism>
<evidence type="ECO:0000256" key="3">
    <source>
        <dbReference type="ARBA" id="ARBA00022553"/>
    </source>
</evidence>
<dbReference type="Gene3D" id="1.20.5.1930">
    <property type="match status" value="1"/>
</dbReference>
<dbReference type="GO" id="GO:0046983">
    <property type="term" value="F:protein dimerization activity"/>
    <property type="evidence" value="ECO:0007669"/>
    <property type="project" value="InterPro"/>
</dbReference>
<dbReference type="GO" id="GO:0016020">
    <property type="term" value="C:membrane"/>
    <property type="evidence" value="ECO:0007669"/>
    <property type="project" value="InterPro"/>
</dbReference>
<sequence>MRGMGAWGKRADGLLAWGRARPWAVNGPLVALAVGVSLWGVYTDRIPSERQWWAYALALAGSLPLWWRQRAPWAVVLACAVPTAALSAFAHFAMPQIQLAMAIGVYTVADRGRDWQRAVLLTAVVLGNVLGTRSFGGMLFSLVVSVGSFVLGSLVRELRRLAGVEAERARQAGLRAASDAARAVAEERARIAREMHDILAHAVSLMVVQAEAGPLVVRSNPDRAIRAFDAIADSGRDAMVQLRRVLGVLKEDGAVPALAPQPRLAELADVLQRVRDSGVAVDAEIEEAGPAEVQAAAFRIVQEALTNVVKHADARHVSVRVAVRDGARLHVEVADDGTGPAPAPVGAGVDGRSGGRGLLSIRERAAACGGSAETGPRPGRPGYLVAAVLPLHA</sequence>
<dbReference type="Gene3D" id="3.30.565.10">
    <property type="entry name" value="Histidine kinase-like ATPase, C-terminal domain"/>
    <property type="match status" value="1"/>
</dbReference>
<dbReference type="InterPro" id="IPR055558">
    <property type="entry name" value="DUF7134"/>
</dbReference>
<keyword evidence="5" id="KW-0547">Nucleotide-binding</keyword>
<accession>A0A9W6QAY4</accession>
<keyword evidence="3" id="KW-0597">Phosphoprotein</keyword>
<dbReference type="InterPro" id="IPR050482">
    <property type="entry name" value="Sensor_HK_TwoCompSys"/>
</dbReference>